<protein>
    <submittedName>
        <fullName evidence="4">Kringle domain-containing protein</fullName>
    </submittedName>
</protein>
<dbReference type="AlphaFoldDB" id="A0A183G6M0"/>
<feature type="compositionally biased region" description="Acidic residues" evidence="1">
    <location>
        <begin position="62"/>
        <end position="72"/>
    </location>
</feature>
<sequence>MGSVCINKYPGPEKTEKQRCDEEVWRNFCDTSVKRSDGYYHCVPVSDDEEEEYLLDLEDFEEEGKEETLAEESVDKASEGEEDVEEETDETLTDEPEDKASEEKEDVRPLSRNEFAEFSARLIEMIDNIGIRQQLNFQDF</sequence>
<dbReference type="WBParaSite" id="HPBE_0001735701-mRNA-1">
    <property type="protein sequence ID" value="HPBE_0001735701-mRNA-1"/>
    <property type="gene ID" value="HPBE_0001735701"/>
</dbReference>
<keyword evidence="3" id="KW-1185">Reference proteome</keyword>
<evidence type="ECO:0000313" key="4">
    <source>
        <dbReference type="WBParaSite" id="HPBE_0001735701-mRNA-1"/>
    </source>
</evidence>
<reference evidence="4" key="2">
    <citation type="submission" date="2019-09" db="UniProtKB">
        <authorList>
            <consortium name="WormBaseParasite"/>
        </authorList>
    </citation>
    <scope>IDENTIFICATION</scope>
</reference>
<evidence type="ECO:0000313" key="2">
    <source>
        <dbReference type="EMBL" id="VDP08647.1"/>
    </source>
</evidence>
<feature type="compositionally biased region" description="Basic and acidic residues" evidence="1">
    <location>
        <begin position="98"/>
        <end position="111"/>
    </location>
</feature>
<name>A0A183G6M0_HELPZ</name>
<gene>
    <name evidence="2" type="ORF">HPBE_LOCUS17356</name>
</gene>
<accession>A0A3P8A4C1</accession>
<accession>A0A183G6M0</accession>
<feature type="compositionally biased region" description="Acidic residues" evidence="1">
    <location>
        <begin position="80"/>
        <end position="97"/>
    </location>
</feature>
<evidence type="ECO:0000256" key="1">
    <source>
        <dbReference type="SAM" id="MobiDB-lite"/>
    </source>
</evidence>
<reference evidence="2 3" key="1">
    <citation type="submission" date="2018-11" db="EMBL/GenBank/DDBJ databases">
        <authorList>
            <consortium name="Pathogen Informatics"/>
        </authorList>
    </citation>
    <scope>NUCLEOTIDE SEQUENCE [LARGE SCALE GENOMIC DNA]</scope>
</reference>
<dbReference type="EMBL" id="UZAH01029966">
    <property type="protein sequence ID" value="VDP08647.1"/>
    <property type="molecule type" value="Genomic_DNA"/>
</dbReference>
<evidence type="ECO:0000313" key="3">
    <source>
        <dbReference type="Proteomes" id="UP000050761"/>
    </source>
</evidence>
<proteinExistence type="predicted"/>
<dbReference type="Proteomes" id="UP000050761">
    <property type="component" value="Unassembled WGS sequence"/>
</dbReference>
<organism evidence="3 4">
    <name type="scientific">Heligmosomoides polygyrus</name>
    <name type="common">Parasitic roundworm</name>
    <dbReference type="NCBI Taxonomy" id="6339"/>
    <lineage>
        <taxon>Eukaryota</taxon>
        <taxon>Metazoa</taxon>
        <taxon>Ecdysozoa</taxon>
        <taxon>Nematoda</taxon>
        <taxon>Chromadorea</taxon>
        <taxon>Rhabditida</taxon>
        <taxon>Rhabditina</taxon>
        <taxon>Rhabditomorpha</taxon>
        <taxon>Strongyloidea</taxon>
        <taxon>Heligmosomidae</taxon>
        <taxon>Heligmosomoides</taxon>
    </lineage>
</organism>
<feature type="region of interest" description="Disordered" evidence="1">
    <location>
        <begin position="62"/>
        <end position="111"/>
    </location>
</feature>